<gene>
    <name evidence="2" type="ORF">M421DRAFT_416202</name>
</gene>
<protein>
    <submittedName>
        <fullName evidence="2">Uncharacterized protein</fullName>
    </submittedName>
</protein>
<feature type="compositionally biased region" description="Polar residues" evidence="1">
    <location>
        <begin position="182"/>
        <end position="198"/>
    </location>
</feature>
<dbReference type="Proteomes" id="UP000800082">
    <property type="component" value="Unassembled WGS sequence"/>
</dbReference>
<accession>A0A6A5RZX8</accession>
<dbReference type="RefSeq" id="XP_033452826.1">
    <property type="nucleotide sequence ID" value="XM_033590974.1"/>
</dbReference>
<name>A0A6A5RZX8_9PLEO</name>
<dbReference type="OrthoDB" id="3792817at2759"/>
<dbReference type="AlphaFoldDB" id="A0A6A5RZX8"/>
<evidence type="ECO:0000256" key="1">
    <source>
        <dbReference type="SAM" id="MobiDB-lite"/>
    </source>
</evidence>
<dbReference type="EMBL" id="ML978958">
    <property type="protein sequence ID" value="KAF1932578.1"/>
    <property type="molecule type" value="Genomic_DNA"/>
</dbReference>
<feature type="compositionally biased region" description="Polar residues" evidence="1">
    <location>
        <begin position="207"/>
        <end position="223"/>
    </location>
</feature>
<organism evidence="2 3">
    <name type="scientific">Didymella exigua CBS 183.55</name>
    <dbReference type="NCBI Taxonomy" id="1150837"/>
    <lineage>
        <taxon>Eukaryota</taxon>
        <taxon>Fungi</taxon>
        <taxon>Dikarya</taxon>
        <taxon>Ascomycota</taxon>
        <taxon>Pezizomycotina</taxon>
        <taxon>Dothideomycetes</taxon>
        <taxon>Pleosporomycetidae</taxon>
        <taxon>Pleosporales</taxon>
        <taxon>Pleosporineae</taxon>
        <taxon>Didymellaceae</taxon>
        <taxon>Didymella</taxon>
    </lineage>
</organism>
<dbReference type="GeneID" id="54348642"/>
<proteinExistence type="predicted"/>
<sequence>MTFTQARKAMNEAVARRKALETRVYISSLSGDHSLEVGLAYYYRGHYIYAAPTGNLIEPIPYSTRKGIMLQGVVDDGAPKYDVNAEELRSEEDVGALSKSVKVEAAAKEAADSATDKTTVAIEGLQISTRAPSLALRPTPPAEDLHRSLTSFSALRDSGRKAFTPCHGASFLAASAPGSRLASRSASPSGLRPTSPQAGLSHLGLSRGQSSPFGDGNLETNSPVEGGPSRPVSTTGYIFGLGDHALAAEDLPRPMEVRVEPCALHGEDCDGVAVEWPCLTERMRQERGFAEEVPVIERADRQMVDWAGLLEEAKVSAEGAE</sequence>
<reference evidence="2" key="1">
    <citation type="journal article" date="2020" name="Stud. Mycol.">
        <title>101 Dothideomycetes genomes: a test case for predicting lifestyles and emergence of pathogens.</title>
        <authorList>
            <person name="Haridas S."/>
            <person name="Albert R."/>
            <person name="Binder M."/>
            <person name="Bloem J."/>
            <person name="Labutti K."/>
            <person name="Salamov A."/>
            <person name="Andreopoulos B."/>
            <person name="Baker S."/>
            <person name="Barry K."/>
            <person name="Bills G."/>
            <person name="Bluhm B."/>
            <person name="Cannon C."/>
            <person name="Castanera R."/>
            <person name="Culley D."/>
            <person name="Daum C."/>
            <person name="Ezra D."/>
            <person name="Gonzalez J."/>
            <person name="Henrissat B."/>
            <person name="Kuo A."/>
            <person name="Liang C."/>
            <person name="Lipzen A."/>
            <person name="Lutzoni F."/>
            <person name="Magnuson J."/>
            <person name="Mondo S."/>
            <person name="Nolan M."/>
            <person name="Ohm R."/>
            <person name="Pangilinan J."/>
            <person name="Park H.-J."/>
            <person name="Ramirez L."/>
            <person name="Alfaro M."/>
            <person name="Sun H."/>
            <person name="Tritt A."/>
            <person name="Yoshinaga Y."/>
            <person name="Zwiers L.-H."/>
            <person name="Turgeon B."/>
            <person name="Goodwin S."/>
            <person name="Spatafora J."/>
            <person name="Crous P."/>
            <person name="Grigoriev I."/>
        </authorList>
    </citation>
    <scope>NUCLEOTIDE SEQUENCE</scope>
    <source>
        <strain evidence="2">CBS 183.55</strain>
    </source>
</reference>
<keyword evidence="3" id="KW-1185">Reference proteome</keyword>
<evidence type="ECO:0000313" key="2">
    <source>
        <dbReference type="EMBL" id="KAF1932578.1"/>
    </source>
</evidence>
<evidence type="ECO:0000313" key="3">
    <source>
        <dbReference type="Proteomes" id="UP000800082"/>
    </source>
</evidence>
<feature type="region of interest" description="Disordered" evidence="1">
    <location>
        <begin position="177"/>
        <end position="230"/>
    </location>
</feature>